<dbReference type="InterPro" id="IPR036942">
    <property type="entry name" value="Beta-barrel_TonB_sf"/>
</dbReference>
<evidence type="ECO:0000256" key="1">
    <source>
        <dbReference type="ARBA" id="ARBA00004442"/>
    </source>
</evidence>
<dbReference type="Proteomes" id="UP000282423">
    <property type="component" value="Unassembled WGS sequence"/>
</dbReference>
<reference evidence="4 5" key="1">
    <citation type="submission" date="2018-10" db="EMBL/GenBank/DDBJ databases">
        <title>Sphingobacterium sp. M05W1-28.</title>
        <authorList>
            <person name="Cai H."/>
        </authorList>
    </citation>
    <scope>NUCLEOTIDE SEQUENCE [LARGE SCALE GENOMIC DNA]</scope>
    <source>
        <strain evidence="4 5">M05W1-28</strain>
    </source>
</reference>
<comment type="subcellular location">
    <subcellularLocation>
        <location evidence="1">Cell outer membrane</location>
    </subcellularLocation>
</comment>
<dbReference type="GO" id="GO:0009279">
    <property type="term" value="C:cell outer membrane"/>
    <property type="evidence" value="ECO:0007669"/>
    <property type="project" value="UniProtKB-SubCell"/>
</dbReference>
<proteinExistence type="predicted"/>
<evidence type="ECO:0008006" key="6">
    <source>
        <dbReference type="Google" id="ProtNLM"/>
    </source>
</evidence>
<dbReference type="EMBL" id="RBWS01000014">
    <property type="protein sequence ID" value="RKO70173.1"/>
    <property type="molecule type" value="Genomic_DNA"/>
</dbReference>
<evidence type="ECO:0000313" key="5">
    <source>
        <dbReference type="Proteomes" id="UP000282423"/>
    </source>
</evidence>
<gene>
    <name evidence="4" type="ORF">D7322_18525</name>
</gene>
<accession>A0A420VUW7</accession>
<comment type="caution">
    <text evidence="4">The sequence shown here is derived from an EMBL/GenBank/DDBJ whole genome shotgun (WGS) entry which is preliminary data.</text>
</comment>
<organism evidence="4 5">
    <name type="scientific">Sphingobacterium puteale</name>
    <dbReference type="NCBI Taxonomy" id="2420510"/>
    <lineage>
        <taxon>Bacteria</taxon>
        <taxon>Pseudomonadati</taxon>
        <taxon>Bacteroidota</taxon>
        <taxon>Sphingobacteriia</taxon>
        <taxon>Sphingobacteriales</taxon>
        <taxon>Sphingobacteriaceae</taxon>
        <taxon>Sphingobacterium</taxon>
    </lineage>
</organism>
<evidence type="ECO:0000313" key="4">
    <source>
        <dbReference type="EMBL" id="RKO70173.1"/>
    </source>
</evidence>
<dbReference type="AlphaFoldDB" id="A0A420VUW7"/>
<sequence>MTKDKSVLFRVNTTYTTEGNFQNSKVHNNYFAITPSLSWKVNDKVDVNVKYELFDNKAQAEQNFSLMGTLSQFGYSGIKDLENAGLDYKKSYVGSGLYNK</sequence>
<keyword evidence="3" id="KW-0998">Cell outer membrane</keyword>
<protein>
    <recommendedName>
        <fullName evidence="6">TonB-dependent receptor</fullName>
    </recommendedName>
</protein>
<evidence type="ECO:0000256" key="2">
    <source>
        <dbReference type="ARBA" id="ARBA00023136"/>
    </source>
</evidence>
<keyword evidence="2" id="KW-0472">Membrane</keyword>
<evidence type="ECO:0000256" key="3">
    <source>
        <dbReference type="ARBA" id="ARBA00023237"/>
    </source>
</evidence>
<name>A0A420VUW7_9SPHI</name>
<dbReference type="Gene3D" id="2.40.170.20">
    <property type="entry name" value="TonB-dependent receptor, beta-barrel domain"/>
    <property type="match status" value="1"/>
</dbReference>
<keyword evidence="5" id="KW-1185">Reference proteome</keyword>